<dbReference type="EMBL" id="JAINUF010000008">
    <property type="protein sequence ID" value="KAJ8352169.1"/>
    <property type="molecule type" value="Genomic_DNA"/>
</dbReference>
<dbReference type="AlphaFoldDB" id="A0A9Q1F740"/>
<accession>A0A9Q1F740</accession>
<evidence type="ECO:0000313" key="3">
    <source>
        <dbReference type="Proteomes" id="UP001152622"/>
    </source>
</evidence>
<keyword evidence="3" id="KW-1185">Reference proteome</keyword>
<evidence type="ECO:0000313" key="2">
    <source>
        <dbReference type="EMBL" id="KAJ8352169.1"/>
    </source>
</evidence>
<feature type="compositionally biased region" description="Polar residues" evidence="1">
    <location>
        <begin position="68"/>
        <end position="81"/>
    </location>
</feature>
<name>A0A9Q1F740_SYNKA</name>
<protein>
    <submittedName>
        <fullName evidence="2">Uncharacterized protein</fullName>
    </submittedName>
</protein>
<reference evidence="2" key="1">
    <citation type="journal article" date="2023" name="Science">
        <title>Genome structures resolve the early diversification of teleost fishes.</title>
        <authorList>
            <person name="Parey E."/>
            <person name="Louis A."/>
            <person name="Montfort J."/>
            <person name="Bouchez O."/>
            <person name="Roques C."/>
            <person name="Iampietro C."/>
            <person name="Lluch J."/>
            <person name="Castinel A."/>
            <person name="Donnadieu C."/>
            <person name="Desvignes T."/>
            <person name="Floi Bucao C."/>
            <person name="Jouanno E."/>
            <person name="Wen M."/>
            <person name="Mejri S."/>
            <person name="Dirks R."/>
            <person name="Jansen H."/>
            <person name="Henkel C."/>
            <person name="Chen W.J."/>
            <person name="Zahm M."/>
            <person name="Cabau C."/>
            <person name="Klopp C."/>
            <person name="Thompson A.W."/>
            <person name="Robinson-Rechavi M."/>
            <person name="Braasch I."/>
            <person name="Lecointre G."/>
            <person name="Bobe J."/>
            <person name="Postlethwait J.H."/>
            <person name="Berthelot C."/>
            <person name="Roest Crollius H."/>
            <person name="Guiguen Y."/>
        </authorList>
    </citation>
    <scope>NUCLEOTIDE SEQUENCE</scope>
    <source>
        <strain evidence="2">WJC10195</strain>
    </source>
</reference>
<gene>
    <name evidence="2" type="ORF">SKAU_G00236450</name>
</gene>
<comment type="caution">
    <text evidence="2">The sequence shown here is derived from an EMBL/GenBank/DDBJ whole genome shotgun (WGS) entry which is preliminary data.</text>
</comment>
<proteinExistence type="predicted"/>
<dbReference type="Proteomes" id="UP001152622">
    <property type="component" value="Chromosome 8"/>
</dbReference>
<evidence type="ECO:0000256" key="1">
    <source>
        <dbReference type="SAM" id="MobiDB-lite"/>
    </source>
</evidence>
<organism evidence="2 3">
    <name type="scientific">Synaphobranchus kaupii</name>
    <name type="common">Kaup's arrowtooth eel</name>
    <dbReference type="NCBI Taxonomy" id="118154"/>
    <lineage>
        <taxon>Eukaryota</taxon>
        <taxon>Metazoa</taxon>
        <taxon>Chordata</taxon>
        <taxon>Craniata</taxon>
        <taxon>Vertebrata</taxon>
        <taxon>Euteleostomi</taxon>
        <taxon>Actinopterygii</taxon>
        <taxon>Neopterygii</taxon>
        <taxon>Teleostei</taxon>
        <taxon>Anguilliformes</taxon>
        <taxon>Synaphobranchidae</taxon>
        <taxon>Synaphobranchus</taxon>
    </lineage>
</organism>
<sequence>MTLQMVQEMPEGQANCPELQQIDVLPSPRGAPAAAGCHASCHRTLTFQRGVHSVRVEPPSKWTEMEEAQSNQKRGSCQQAR</sequence>
<feature type="region of interest" description="Disordered" evidence="1">
    <location>
        <begin position="57"/>
        <end position="81"/>
    </location>
</feature>